<dbReference type="Gene3D" id="3.10.129.10">
    <property type="entry name" value="Hotdog Thioesterase"/>
    <property type="match status" value="1"/>
</dbReference>
<dbReference type="RefSeq" id="WP_106738008.1">
    <property type="nucleotide sequence ID" value="NZ_CP027657.1"/>
</dbReference>
<dbReference type="AlphaFoldDB" id="A0A2R3QN51"/>
<dbReference type="InterPro" id="IPR003736">
    <property type="entry name" value="PAAI_dom"/>
</dbReference>
<proteinExistence type="inferred from homology"/>
<dbReference type="SUPFAM" id="SSF54637">
    <property type="entry name" value="Thioesterase/thiol ester dehydrase-isomerase"/>
    <property type="match status" value="1"/>
</dbReference>
<dbReference type="PANTHER" id="PTHR43240:SF5">
    <property type="entry name" value="1,4-DIHYDROXY-2-NAPHTHOYL-COA THIOESTERASE 1"/>
    <property type="match status" value="1"/>
</dbReference>
<evidence type="ECO:0000256" key="1">
    <source>
        <dbReference type="ARBA" id="ARBA00008324"/>
    </source>
</evidence>
<evidence type="ECO:0000256" key="2">
    <source>
        <dbReference type="ARBA" id="ARBA00022801"/>
    </source>
</evidence>
<dbReference type="GO" id="GO:0005829">
    <property type="term" value="C:cytosol"/>
    <property type="evidence" value="ECO:0007669"/>
    <property type="project" value="TreeGrafter"/>
</dbReference>
<dbReference type="NCBIfam" id="TIGR00369">
    <property type="entry name" value="unchar_dom_1"/>
    <property type="match status" value="1"/>
</dbReference>
<dbReference type="CDD" id="cd03443">
    <property type="entry name" value="PaaI_thioesterase"/>
    <property type="match status" value="1"/>
</dbReference>
<organism evidence="4 5">
    <name type="scientific">Ectopseudomonas mendocina</name>
    <name type="common">Pseudomonas mendocina</name>
    <dbReference type="NCBI Taxonomy" id="300"/>
    <lineage>
        <taxon>Bacteria</taxon>
        <taxon>Pseudomonadati</taxon>
        <taxon>Pseudomonadota</taxon>
        <taxon>Gammaproteobacteria</taxon>
        <taxon>Pseudomonadales</taxon>
        <taxon>Pseudomonadaceae</taxon>
        <taxon>Ectopseudomonas</taxon>
    </lineage>
</organism>
<dbReference type="Pfam" id="PF03061">
    <property type="entry name" value="4HBT"/>
    <property type="match status" value="1"/>
</dbReference>
<dbReference type="PANTHER" id="PTHR43240">
    <property type="entry name" value="1,4-DIHYDROXY-2-NAPHTHOYL-COA THIOESTERASE 1"/>
    <property type="match status" value="1"/>
</dbReference>
<evidence type="ECO:0000259" key="3">
    <source>
        <dbReference type="Pfam" id="PF03061"/>
    </source>
</evidence>
<dbReference type="InterPro" id="IPR029069">
    <property type="entry name" value="HotDog_dom_sf"/>
</dbReference>
<protein>
    <submittedName>
        <fullName evidence="4">Esterase</fullName>
    </submittedName>
</protein>
<dbReference type="Proteomes" id="UP000238327">
    <property type="component" value="Chromosome"/>
</dbReference>
<evidence type="ECO:0000313" key="5">
    <source>
        <dbReference type="Proteomes" id="UP000238327"/>
    </source>
</evidence>
<accession>A0A2R3QN51</accession>
<evidence type="ECO:0000313" key="4">
    <source>
        <dbReference type="EMBL" id="AVO53209.1"/>
    </source>
</evidence>
<dbReference type="InterPro" id="IPR006683">
    <property type="entry name" value="Thioestr_dom"/>
</dbReference>
<dbReference type="GO" id="GO:0061522">
    <property type="term" value="F:1,4-dihydroxy-2-naphthoyl-CoA thioesterase activity"/>
    <property type="evidence" value="ECO:0007669"/>
    <property type="project" value="TreeGrafter"/>
</dbReference>
<sequence>MSIWFGGEFPLEYCNRRNARTLNGNLGIELLEAGADYLKGRMPVDERTANPAGVLHGGASIAFAETLASWAGAFVLDSATHHCVGLDINGNHVRPAIGGSVVYGTAKPASLGRKVQVWEVRIENEQGGLVCLSRVTMAVLEGANRY</sequence>
<dbReference type="OrthoDB" id="9798208at2"/>
<keyword evidence="2" id="KW-0378">Hydrolase</keyword>
<name>A0A2R3QN51_ECTME</name>
<dbReference type="EMBL" id="CP027657">
    <property type="protein sequence ID" value="AVO53209.1"/>
    <property type="molecule type" value="Genomic_DNA"/>
</dbReference>
<comment type="similarity">
    <text evidence="1">Belongs to the thioesterase PaaI family.</text>
</comment>
<feature type="domain" description="Thioesterase" evidence="3">
    <location>
        <begin position="53"/>
        <end position="131"/>
    </location>
</feature>
<gene>
    <name evidence="4" type="ORF">C7A17_10655</name>
</gene>
<reference evidence="4 5" key="1">
    <citation type="submission" date="2018-03" db="EMBL/GenBank/DDBJ databases">
        <title>Complete genome sequence and methylome analysis of Pseudomonas mendocina NEB 698.</title>
        <authorList>
            <person name="Morgan R.D."/>
        </authorList>
    </citation>
    <scope>NUCLEOTIDE SEQUENCE [LARGE SCALE GENOMIC DNA]</scope>
    <source>
        <strain evidence="4 5">NEB698</strain>
    </source>
</reference>